<reference evidence="3 4" key="1">
    <citation type="journal article" date="2012" name="J. Bacteriol.">
        <title>De Novo Genome Project of Cupriavidus basilensis OR16.</title>
        <authorList>
            <person name="Cserhati M."/>
            <person name="Kriszt B."/>
            <person name="Szoboszlay S."/>
            <person name="Toth A."/>
            <person name="Szabo I."/>
            <person name="Tancsics A."/>
            <person name="Nagy I."/>
            <person name="Horvath B."/>
            <person name="Nagy I."/>
            <person name="Kukolya J."/>
        </authorList>
    </citation>
    <scope>NUCLEOTIDE SEQUENCE [LARGE SCALE GENOMIC DNA]</scope>
    <source>
        <strain evidence="3 4">OR16</strain>
    </source>
</reference>
<dbReference type="CDD" id="cd06989">
    <property type="entry name" value="cupin_DRT102"/>
    <property type="match status" value="1"/>
</dbReference>
<protein>
    <submittedName>
        <fullName evidence="3">Uncharacterized protein</fullName>
    </submittedName>
</protein>
<name>H1S869_9BURK</name>
<dbReference type="InterPro" id="IPR011051">
    <property type="entry name" value="RmlC_Cupin_sf"/>
</dbReference>
<comment type="caution">
    <text evidence="3">The sequence shown here is derived from an EMBL/GenBank/DDBJ whole genome shotgun (WGS) entry which is preliminary data.</text>
</comment>
<feature type="chain" id="PRO_5003554382" evidence="2">
    <location>
        <begin position="28"/>
        <end position="250"/>
    </location>
</feature>
<accession>H1S869</accession>
<evidence type="ECO:0000256" key="1">
    <source>
        <dbReference type="SAM" id="MobiDB-lite"/>
    </source>
</evidence>
<dbReference type="AlphaFoldDB" id="H1S869"/>
<dbReference type="SUPFAM" id="SSF51182">
    <property type="entry name" value="RmlC-like cupins"/>
    <property type="match status" value="1"/>
</dbReference>
<feature type="signal peptide" evidence="2">
    <location>
        <begin position="1"/>
        <end position="27"/>
    </location>
</feature>
<dbReference type="Proteomes" id="UP000005808">
    <property type="component" value="Unassembled WGS sequence"/>
</dbReference>
<feature type="region of interest" description="Disordered" evidence="1">
    <location>
        <begin position="154"/>
        <end position="203"/>
    </location>
</feature>
<evidence type="ECO:0000256" key="2">
    <source>
        <dbReference type="SAM" id="SignalP"/>
    </source>
</evidence>
<dbReference type="RefSeq" id="WP_006159622.1">
    <property type="nucleotide sequence ID" value="NZ_AHJE01000050.1"/>
</dbReference>
<dbReference type="Gene3D" id="2.60.120.10">
    <property type="entry name" value="Jelly Rolls"/>
    <property type="match status" value="1"/>
</dbReference>
<feature type="region of interest" description="Disordered" evidence="1">
    <location>
        <begin position="210"/>
        <end position="229"/>
    </location>
</feature>
<organism evidence="3 4">
    <name type="scientific">Cupriavidus basilensis OR16</name>
    <dbReference type="NCBI Taxonomy" id="1127483"/>
    <lineage>
        <taxon>Bacteria</taxon>
        <taxon>Pseudomonadati</taxon>
        <taxon>Pseudomonadota</taxon>
        <taxon>Betaproteobacteria</taxon>
        <taxon>Burkholderiales</taxon>
        <taxon>Burkholderiaceae</taxon>
        <taxon>Cupriavidus</taxon>
    </lineage>
</organism>
<feature type="compositionally biased region" description="Low complexity" evidence="1">
    <location>
        <begin position="214"/>
        <end position="227"/>
    </location>
</feature>
<proteinExistence type="predicted"/>
<evidence type="ECO:0000313" key="3">
    <source>
        <dbReference type="EMBL" id="EHP41338.1"/>
    </source>
</evidence>
<dbReference type="EMBL" id="AHJE01000050">
    <property type="protein sequence ID" value="EHP41338.1"/>
    <property type="molecule type" value="Genomic_DNA"/>
</dbReference>
<dbReference type="InterPro" id="IPR014710">
    <property type="entry name" value="RmlC-like_jellyroll"/>
</dbReference>
<gene>
    <name evidence="3" type="ORF">OR16_20837</name>
</gene>
<evidence type="ECO:0000313" key="4">
    <source>
        <dbReference type="Proteomes" id="UP000005808"/>
    </source>
</evidence>
<keyword evidence="2" id="KW-0732">Signal</keyword>
<sequence>MKTCSLQLAPLAAGMLLSLGAAMPACAEEPAMGGMEMVNPSAVKWGDAPESLPKGAKLAVLYGDPGKEGPFVIRLKTPAGYKIPPHWHTQSEYLTVISGVLYLGAGDNMDAAQAHALKTGGFHYLPGKAHHYAFSKTSTVVQIHGSGPLDINYYGVSRPSPGGGEPGPRASQHSHLSQPLPPRCLSPWRRHPSAGPPSPRRNRLIFRADDRPQPLGAGASSAPAPALVSHDERTFSPAARWGAFLHRRSA</sequence>